<evidence type="ECO:0000256" key="8">
    <source>
        <dbReference type="ARBA" id="ARBA00022989"/>
    </source>
</evidence>
<feature type="transmembrane region" description="Helical" evidence="17">
    <location>
        <begin position="113"/>
        <end position="138"/>
    </location>
</feature>
<dbReference type="GO" id="GO:0005267">
    <property type="term" value="F:potassium channel activity"/>
    <property type="evidence" value="ECO:0007669"/>
    <property type="project" value="UniProtKB-KW"/>
</dbReference>
<comment type="subcellular location">
    <subcellularLocation>
        <location evidence="1">Membrane</location>
        <topology evidence="1">Multi-pass membrane protein</topology>
    </subcellularLocation>
</comment>
<evidence type="ECO:0000256" key="15">
    <source>
        <dbReference type="ARBA" id="ARBA00034544"/>
    </source>
</evidence>
<evidence type="ECO:0000256" key="9">
    <source>
        <dbReference type="ARBA" id="ARBA00023065"/>
    </source>
</evidence>
<keyword evidence="10 17" id="KW-0472">Membrane</keyword>
<reference evidence="18" key="2">
    <citation type="journal article" date="2023" name="Science">
        <title>Genomic signatures of disease resistance in endangered staghorn corals.</title>
        <authorList>
            <person name="Vollmer S.V."/>
            <person name="Selwyn J.D."/>
            <person name="Despard B.A."/>
            <person name="Roesel C.L."/>
        </authorList>
    </citation>
    <scope>NUCLEOTIDE SEQUENCE</scope>
    <source>
        <strain evidence="18">K2</strain>
    </source>
</reference>
<feature type="transmembrane region" description="Helical" evidence="17">
    <location>
        <begin position="186"/>
        <end position="209"/>
    </location>
</feature>
<feature type="transmembrane region" description="Helical" evidence="17">
    <location>
        <begin position="349"/>
        <end position="374"/>
    </location>
</feature>
<dbReference type="GO" id="GO:0015252">
    <property type="term" value="F:proton channel activity"/>
    <property type="evidence" value="ECO:0007669"/>
    <property type="project" value="InterPro"/>
</dbReference>
<evidence type="ECO:0000313" key="19">
    <source>
        <dbReference type="Proteomes" id="UP001249851"/>
    </source>
</evidence>
<accession>A0AAD9QL57</accession>
<name>A0AAD9QL57_ACRCE</name>
<evidence type="ECO:0000256" key="11">
    <source>
        <dbReference type="ARBA" id="ARBA00023303"/>
    </source>
</evidence>
<evidence type="ECO:0000256" key="2">
    <source>
        <dbReference type="ARBA" id="ARBA00006920"/>
    </source>
</evidence>
<dbReference type="Pfam" id="PF06736">
    <property type="entry name" value="TMEM175"/>
    <property type="match status" value="2"/>
</dbReference>
<feature type="transmembrane region" description="Helical" evidence="17">
    <location>
        <begin position="54"/>
        <end position="72"/>
    </location>
</feature>
<evidence type="ECO:0000256" key="13">
    <source>
        <dbReference type="ARBA" id="ARBA00030477"/>
    </source>
</evidence>
<dbReference type="PANTHER" id="PTHR31462">
    <property type="entry name" value="ENDOSOMAL/LYSOSOMAL POTASSIUM CHANNEL TMEM175"/>
    <property type="match status" value="1"/>
</dbReference>
<feature type="transmembrane region" description="Helical" evidence="17">
    <location>
        <begin position="15"/>
        <end position="34"/>
    </location>
</feature>
<dbReference type="AlphaFoldDB" id="A0AAD9QL57"/>
<comment type="similarity">
    <text evidence="2">Belongs to the TMEM175 family.</text>
</comment>
<reference evidence="18" key="1">
    <citation type="journal article" date="2023" name="G3 (Bethesda)">
        <title>Whole genome assembly and annotation of the endangered Caribbean coral Acropora cervicornis.</title>
        <authorList>
            <person name="Selwyn J.D."/>
            <person name="Vollmer S.V."/>
        </authorList>
    </citation>
    <scope>NUCLEOTIDE SEQUENCE</scope>
    <source>
        <strain evidence="18">K2</strain>
    </source>
</reference>
<sequence length="491" mass="56411">MAEKKDFVQLNRLKCFNDAVFAIVSTILILPIRRLDENSDSNLEKLMKDRWVELVVYFMAFLVICSVWESHVHRFKILSHVDDILIWLNLISLMFTTFLPFGCALEGRYPGKYLPIVLICGDMLMLEALEVVIILYSFRRPYLLKEHLQELPEQQLKERRDYMLTKKLINPLLYVLSVSLSKTSSVTAWVLISAVIVTPCIHRFLGIVFRKFKAIRLVEPEFDLMFGNYIDTERVECFSDGVFSIVATLLVLDITTEYLPNEQEVEKDGIDSAVLDMWPKFLTYIATFIIIALLWFLHHSLYHGIRKMNQIMLVANNVSMSFIGFFPFIVALMNRFVTDPKHLNNDTRLAVRCGAVVTYTASLAQAVVFVVALWQSHSYLEPRANPAILRSSHSYLALKLSIIPLVSLLVYFTTFAKYSALYIAFYAAVLVTPFLFLTIKIALGQRDIGVMRQDIVIDPDTDTWIPPPHRSRLRVQRRALGDSNMSDSLAD</sequence>
<dbReference type="Proteomes" id="UP001249851">
    <property type="component" value="Unassembled WGS sequence"/>
</dbReference>
<keyword evidence="6" id="KW-0631">Potassium channel</keyword>
<evidence type="ECO:0000256" key="3">
    <source>
        <dbReference type="ARBA" id="ARBA00022448"/>
    </source>
</evidence>
<dbReference type="GO" id="GO:0016020">
    <property type="term" value="C:membrane"/>
    <property type="evidence" value="ECO:0007669"/>
    <property type="project" value="UniProtKB-SubCell"/>
</dbReference>
<keyword evidence="11 18" id="KW-0407">Ion channel</keyword>
<evidence type="ECO:0000256" key="5">
    <source>
        <dbReference type="ARBA" id="ARBA00022692"/>
    </source>
</evidence>
<comment type="caution">
    <text evidence="18">The sequence shown here is derived from an EMBL/GenBank/DDBJ whole genome shotgun (WGS) entry which is preliminary data.</text>
</comment>
<evidence type="ECO:0000256" key="17">
    <source>
        <dbReference type="SAM" id="Phobius"/>
    </source>
</evidence>
<keyword evidence="5 17" id="KW-0812">Transmembrane</keyword>
<evidence type="ECO:0000256" key="1">
    <source>
        <dbReference type="ARBA" id="ARBA00004141"/>
    </source>
</evidence>
<dbReference type="InterPro" id="IPR010617">
    <property type="entry name" value="TMEM175-like"/>
</dbReference>
<keyword evidence="8 17" id="KW-1133">Transmembrane helix</keyword>
<comment type="catalytic activity">
    <reaction evidence="12">
        <text>H(+)(in) = H(+)(out)</text>
        <dbReference type="Rhea" id="RHEA:34979"/>
        <dbReference type="ChEBI" id="CHEBI:15378"/>
    </reaction>
</comment>
<evidence type="ECO:0000256" key="12">
    <source>
        <dbReference type="ARBA" id="ARBA00024169"/>
    </source>
</evidence>
<evidence type="ECO:0000256" key="6">
    <source>
        <dbReference type="ARBA" id="ARBA00022826"/>
    </source>
</evidence>
<evidence type="ECO:0000256" key="4">
    <source>
        <dbReference type="ARBA" id="ARBA00022538"/>
    </source>
</evidence>
<gene>
    <name evidence="18" type="ORF">P5673_013650</name>
</gene>
<evidence type="ECO:0000256" key="14">
    <source>
        <dbReference type="ARBA" id="ARBA00034430"/>
    </source>
</evidence>
<evidence type="ECO:0000256" key="16">
    <source>
        <dbReference type="ARBA" id="ARBA00044317"/>
    </source>
</evidence>
<feature type="transmembrane region" description="Helical" evidence="17">
    <location>
        <begin position="395"/>
        <end position="414"/>
    </location>
</feature>
<keyword evidence="4" id="KW-0633">Potassium transport</keyword>
<feature type="transmembrane region" description="Helical" evidence="17">
    <location>
        <begin position="84"/>
        <end position="101"/>
    </location>
</feature>
<keyword evidence="3" id="KW-0813">Transport</keyword>
<keyword evidence="19" id="KW-1185">Reference proteome</keyword>
<dbReference type="EMBL" id="JARQWQ010000026">
    <property type="protein sequence ID" value="KAK2563287.1"/>
    <property type="molecule type" value="Genomic_DNA"/>
</dbReference>
<evidence type="ECO:0000256" key="7">
    <source>
        <dbReference type="ARBA" id="ARBA00022958"/>
    </source>
</evidence>
<comment type="catalytic activity">
    <reaction evidence="14">
        <text>K(+)(in) = K(+)(out)</text>
        <dbReference type="Rhea" id="RHEA:29463"/>
        <dbReference type="ChEBI" id="CHEBI:29103"/>
    </reaction>
</comment>
<protein>
    <recommendedName>
        <fullName evidence="15">Endosomal/lysosomal proton channel TMEM175</fullName>
    </recommendedName>
    <alternativeName>
        <fullName evidence="16">Potassium channel TMEM175</fullName>
    </alternativeName>
    <alternativeName>
        <fullName evidence="13">Transmembrane protein 175</fullName>
    </alternativeName>
</protein>
<evidence type="ECO:0000256" key="10">
    <source>
        <dbReference type="ARBA" id="ARBA00023136"/>
    </source>
</evidence>
<dbReference type="PANTHER" id="PTHR31462:SF5">
    <property type="entry name" value="ENDOSOMAL_LYSOSOMAL PROTON CHANNEL TMEM175"/>
    <property type="match status" value="1"/>
</dbReference>
<feature type="transmembrane region" description="Helical" evidence="17">
    <location>
        <begin position="420"/>
        <end position="443"/>
    </location>
</feature>
<evidence type="ECO:0000313" key="18">
    <source>
        <dbReference type="EMBL" id="KAK2563287.1"/>
    </source>
</evidence>
<feature type="transmembrane region" description="Helical" evidence="17">
    <location>
        <begin position="314"/>
        <end position="337"/>
    </location>
</feature>
<proteinExistence type="inferred from homology"/>
<keyword evidence="7" id="KW-0630">Potassium</keyword>
<keyword evidence="9" id="KW-0406">Ion transport</keyword>
<organism evidence="18 19">
    <name type="scientific">Acropora cervicornis</name>
    <name type="common">Staghorn coral</name>
    <dbReference type="NCBI Taxonomy" id="6130"/>
    <lineage>
        <taxon>Eukaryota</taxon>
        <taxon>Metazoa</taxon>
        <taxon>Cnidaria</taxon>
        <taxon>Anthozoa</taxon>
        <taxon>Hexacorallia</taxon>
        <taxon>Scleractinia</taxon>
        <taxon>Astrocoeniina</taxon>
        <taxon>Acroporidae</taxon>
        <taxon>Acropora</taxon>
    </lineage>
</organism>
<feature type="transmembrane region" description="Helical" evidence="17">
    <location>
        <begin position="281"/>
        <end position="302"/>
    </location>
</feature>